<evidence type="ECO:0000313" key="1">
    <source>
        <dbReference type="Proteomes" id="UP000095280"/>
    </source>
</evidence>
<reference evidence="2" key="1">
    <citation type="submission" date="2016-11" db="UniProtKB">
        <authorList>
            <consortium name="WormBaseParasite"/>
        </authorList>
    </citation>
    <scope>IDENTIFICATION</scope>
</reference>
<keyword evidence="1" id="KW-1185">Reference proteome</keyword>
<dbReference type="SUPFAM" id="SSF56112">
    <property type="entry name" value="Protein kinase-like (PK-like)"/>
    <property type="match status" value="1"/>
</dbReference>
<dbReference type="Gene3D" id="1.10.510.10">
    <property type="entry name" value="Transferase(Phosphotransferase) domain 1"/>
    <property type="match status" value="1"/>
</dbReference>
<proteinExistence type="predicted"/>
<sequence>MSFWLEPELQRYFDIDATGLPPPMRQEAPNPLQASPLSPSGNSAKSADYLAKLKEKVTAALADDPALSFLLRLDNVLDSRDGVITCVATVRRNVHYQELQYLQRFKQVAEPAIRIPTNKEQMLQCLDPRTLRCGQQVLLKVHARAHPAEPLQLLREWAILRAVQDPSAFPRPYLFGCLGNDCWRVVSENKNDDRQLVLHRQHFLLCQYVEDSLQRVINGNRASVKCLDSPAAVRLCRDMLNKVGQLHNSGWSHGCLQPSSFELLGSDEMLLADFASAEPLTRNCLIYRGERERSLVYGAVRFSPNVKLEAPYADLESLVYIVCSLMLPKHLPWESVGSALPNEAAVSAHKQAVWKFVDEHSATNSESAEDLWRQWQLNEVFNCSSAAQVGELPAFRLASGILQAYREKVDGELPNCSALLDTLRS</sequence>
<evidence type="ECO:0000313" key="2">
    <source>
        <dbReference type="WBParaSite" id="maker-uti_cns_0002073-snap-gene-0.2-mRNA-1"/>
    </source>
</evidence>
<accession>A0A1I8GHY2</accession>
<protein>
    <submittedName>
        <fullName evidence="2">Protein kinase domain-containing protein</fullName>
    </submittedName>
</protein>
<dbReference type="WBParaSite" id="maker-uti_cns_0002073-snap-gene-0.2-mRNA-1">
    <property type="protein sequence ID" value="maker-uti_cns_0002073-snap-gene-0.2-mRNA-1"/>
    <property type="gene ID" value="maker-uti_cns_0002073-snap-gene-0.2"/>
</dbReference>
<dbReference type="InterPro" id="IPR011009">
    <property type="entry name" value="Kinase-like_dom_sf"/>
</dbReference>
<organism evidence="1 2">
    <name type="scientific">Macrostomum lignano</name>
    <dbReference type="NCBI Taxonomy" id="282301"/>
    <lineage>
        <taxon>Eukaryota</taxon>
        <taxon>Metazoa</taxon>
        <taxon>Spiralia</taxon>
        <taxon>Lophotrochozoa</taxon>
        <taxon>Platyhelminthes</taxon>
        <taxon>Rhabditophora</taxon>
        <taxon>Macrostomorpha</taxon>
        <taxon>Macrostomida</taxon>
        <taxon>Macrostomidae</taxon>
        <taxon>Macrostomum</taxon>
    </lineage>
</organism>
<dbReference type="Proteomes" id="UP000095280">
    <property type="component" value="Unplaced"/>
</dbReference>
<name>A0A1I8GHY2_9PLAT</name>
<dbReference type="AlphaFoldDB" id="A0A1I8GHY2"/>